<dbReference type="EMBL" id="FZQP02001937">
    <property type="protein sequence ID" value="VVC94287.1"/>
    <property type="molecule type" value="Genomic_DNA"/>
</dbReference>
<feature type="compositionally biased region" description="Pro residues" evidence="1">
    <location>
        <begin position="81"/>
        <end position="94"/>
    </location>
</feature>
<accession>A0A5E4Q7T3</accession>
<feature type="region of interest" description="Disordered" evidence="1">
    <location>
        <begin position="80"/>
        <end position="100"/>
    </location>
</feature>
<evidence type="ECO:0000313" key="2">
    <source>
        <dbReference type="EMBL" id="VVC94287.1"/>
    </source>
</evidence>
<organism evidence="2 3">
    <name type="scientific">Leptidea sinapis</name>
    <dbReference type="NCBI Taxonomy" id="189913"/>
    <lineage>
        <taxon>Eukaryota</taxon>
        <taxon>Metazoa</taxon>
        <taxon>Ecdysozoa</taxon>
        <taxon>Arthropoda</taxon>
        <taxon>Hexapoda</taxon>
        <taxon>Insecta</taxon>
        <taxon>Pterygota</taxon>
        <taxon>Neoptera</taxon>
        <taxon>Endopterygota</taxon>
        <taxon>Lepidoptera</taxon>
        <taxon>Glossata</taxon>
        <taxon>Ditrysia</taxon>
        <taxon>Papilionoidea</taxon>
        <taxon>Pieridae</taxon>
        <taxon>Dismorphiinae</taxon>
        <taxon>Leptidea</taxon>
    </lineage>
</organism>
<feature type="compositionally biased region" description="Basic and acidic residues" evidence="1">
    <location>
        <begin position="27"/>
        <end position="38"/>
    </location>
</feature>
<feature type="region of interest" description="Disordered" evidence="1">
    <location>
        <begin position="27"/>
        <end position="48"/>
    </location>
</feature>
<proteinExistence type="predicted"/>
<evidence type="ECO:0000313" key="3">
    <source>
        <dbReference type="Proteomes" id="UP000324832"/>
    </source>
</evidence>
<protein>
    <submittedName>
        <fullName evidence="2">Uncharacterized protein</fullName>
    </submittedName>
</protein>
<dbReference type="AlphaFoldDB" id="A0A5E4Q7T3"/>
<sequence length="173" mass="19983">MCKRKYRSSSSEESIENVLYYQDCKHKREQPEPEKLRASEAPPPKPQECKMSCRMCCGEKCQQTFVGKTAPNKFQQAAFLPKPPSIKPKTPPRLPVKSEDTTNNFDIQHAFLGRRDLSLTKENIKNLISQDADIRKILRDLVRVTMQKADLMQMLSARRNIEKEKSVNDDNDL</sequence>
<dbReference type="Proteomes" id="UP000324832">
    <property type="component" value="Unassembled WGS sequence"/>
</dbReference>
<reference evidence="2 3" key="1">
    <citation type="submission" date="2017-07" db="EMBL/GenBank/DDBJ databases">
        <authorList>
            <person name="Talla V."/>
            <person name="Backstrom N."/>
        </authorList>
    </citation>
    <scope>NUCLEOTIDE SEQUENCE [LARGE SCALE GENOMIC DNA]</scope>
</reference>
<evidence type="ECO:0000256" key="1">
    <source>
        <dbReference type="SAM" id="MobiDB-lite"/>
    </source>
</evidence>
<gene>
    <name evidence="2" type="ORF">LSINAPIS_LOCUS6270</name>
</gene>
<name>A0A5E4Q7T3_9NEOP</name>
<keyword evidence="3" id="KW-1185">Reference proteome</keyword>